<organism evidence="4">
    <name type="scientific">Entamoeba dispar (strain ATCC PRA-260 / SAW760)</name>
    <dbReference type="NCBI Taxonomy" id="370354"/>
    <lineage>
        <taxon>Eukaryota</taxon>
        <taxon>Amoebozoa</taxon>
        <taxon>Evosea</taxon>
        <taxon>Archamoebae</taxon>
        <taxon>Mastigamoebida</taxon>
        <taxon>Entamoebidae</taxon>
        <taxon>Entamoeba</taxon>
    </lineage>
</organism>
<gene>
    <name evidence="3" type="ORF">EDI_127160</name>
</gene>
<keyword evidence="2" id="KW-0472">Membrane</keyword>
<feature type="compositionally biased region" description="Polar residues" evidence="1">
    <location>
        <begin position="58"/>
        <end position="67"/>
    </location>
</feature>
<keyword evidence="4" id="KW-1185">Reference proteome</keyword>
<proteinExistence type="predicted"/>
<dbReference type="EMBL" id="DS548161">
    <property type="protein sequence ID" value="EDR29150.1"/>
    <property type="molecule type" value="Genomic_DNA"/>
</dbReference>
<evidence type="ECO:0000256" key="2">
    <source>
        <dbReference type="SAM" id="Phobius"/>
    </source>
</evidence>
<name>B0E8K7_ENTDS</name>
<dbReference type="RefSeq" id="XP_001734684.1">
    <property type="nucleotide sequence ID" value="XM_001734632.1"/>
</dbReference>
<feature type="compositionally biased region" description="Basic and acidic residues" evidence="1">
    <location>
        <begin position="25"/>
        <end position="35"/>
    </location>
</feature>
<feature type="transmembrane region" description="Helical" evidence="2">
    <location>
        <begin position="150"/>
        <end position="171"/>
    </location>
</feature>
<evidence type="ECO:0000313" key="3">
    <source>
        <dbReference type="EMBL" id="EDR29150.1"/>
    </source>
</evidence>
<accession>B0E8K7</accession>
<dbReference type="eggNOG" id="ENOG502RHH7">
    <property type="taxonomic scope" value="Eukaryota"/>
</dbReference>
<keyword evidence="2" id="KW-0812">Transmembrane</keyword>
<dbReference type="GeneID" id="5879602"/>
<keyword evidence="2" id="KW-1133">Transmembrane helix</keyword>
<protein>
    <submittedName>
        <fullName evidence="3">Uncharacterized protein</fullName>
    </submittedName>
</protein>
<dbReference type="OMA" id="PHEKGES"/>
<dbReference type="KEGG" id="edi:EDI_127160"/>
<dbReference type="Proteomes" id="UP000008076">
    <property type="component" value="Unassembled WGS sequence"/>
</dbReference>
<dbReference type="OrthoDB" id="10539292at2759"/>
<evidence type="ECO:0000313" key="4">
    <source>
        <dbReference type="Proteomes" id="UP000008076"/>
    </source>
</evidence>
<evidence type="ECO:0000256" key="1">
    <source>
        <dbReference type="SAM" id="MobiDB-lite"/>
    </source>
</evidence>
<feature type="compositionally biased region" description="Basic residues" evidence="1">
    <location>
        <begin position="13"/>
        <end position="24"/>
    </location>
</feature>
<sequence length="174" mass="20214">MEEEDWITVGKEKKPKKVKTKPVKQNKENKKKEKVVLNQEKQGITKREVVPLPHDQNHSYSTPTMAGSPQLDEYTKEELEKKLAELGDSSNNLPPPLMKVKKRIEVLLERIERKEQQEIHQKKISVPSTTTIETNNNNIQPIELTQKSNVNIIIFLIIIFIIVILIFAYTYPFN</sequence>
<reference evidence="4" key="1">
    <citation type="submission" date="2007-12" db="EMBL/GenBank/DDBJ databases">
        <title>Annotation of Entamoeba dispar SAW760.</title>
        <authorList>
            <person name="Lorenzi H."/>
            <person name="Inman J."/>
            <person name="Schobel S."/>
            <person name="Amedeo P."/>
            <person name="Caler E."/>
        </authorList>
    </citation>
    <scope>NUCLEOTIDE SEQUENCE [LARGE SCALE GENOMIC DNA]</scope>
    <source>
        <strain evidence="4">ATCC PRA-260 / SAW760</strain>
    </source>
</reference>
<dbReference type="AlphaFoldDB" id="B0E8K7"/>
<feature type="region of interest" description="Disordered" evidence="1">
    <location>
        <begin position="1"/>
        <end position="69"/>
    </location>
</feature>